<dbReference type="PANTHER" id="PTHR31497:SF0">
    <property type="entry name" value="AUTOCRINE PROLIFERATION REPRESSOR PROTEIN A"/>
    <property type="match status" value="1"/>
</dbReference>
<dbReference type="InterPro" id="IPR009199">
    <property type="entry name" value="PhoPQ-act_pathogen-rel_PqaA"/>
</dbReference>
<sequence>MQQSVHHSCIGMLLLAFTSVTFAGSETPSGAADQSLSRFETALAEYVHKKDPAYRYDLRQTISGNGFTEYVIELVSQNFLTLADVDRTEWHHWLVVVKPDVIRHNTALVYVGGGSNRDDSPRGARDEFVSIAVTTGSVVAELRMVPNQPLRFAGENERRFEDSLIAYTWDKFYRTGDVRWPARMAMTKSVKAAMDALQEFIPVVSSGHTLADFVVTGASKRGWTTWTIAAVDQRVRAIIPLVIDMLNLVPSFKHHWRAYGFWAPAIDDYVDQNIMAWMGSPEELALHKVVEPYTHRQHLTLPKLIINATGDEFFLPTSSQFYFDKLLGEKHLRYVPNSRHNLSRTDALQTLLAYYHSVLSDRPRPRFEWSFEADGSILVECHETPVVATIWSAVNPTNRDFRVDSIGRSWTAEVVEPVTEGVYRAHVTLPEKGWKAFLVELTYSTPIDVPMKLTTAVRVLPNTLPHDYIAPKWPDEGFIRSKQQ</sequence>
<gene>
    <name evidence="1" type="ORF">METZ01_LOCUS27762</name>
</gene>
<evidence type="ECO:0000313" key="1">
    <source>
        <dbReference type="EMBL" id="SUZ74908.1"/>
    </source>
</evidence>
<dbReference type="EMBL" id="UINC01001227">
    <property type="protein sequence ID" value="SUZ74908.1"/>
    <property type="molecule type" value="Genomic_DNA"/>
</dbReference>
<name>A0A381Q7G1_9ZZZZ</name>
<evidence type="ECO:0008006" key="2">
    <source>
        <dbReference type="Google" id="ProtNLM"/>
    </source>
</evidence>
<organism evidence="1">
    <name type="scientific">marine metagenome</name>
    <dbReference type="NCBI Taxonomy" id="408172"/>
    <lineage>
        <taxon>unclassified sequences</taxon>
        <taxon>metagenomes</taxon>
        <taxon>ecological metagenomes</taxon>
    </lineage>
</organism>
<proteinExistence type="predicted"/>
<dbReference type="AlphaFoldDB" id="A0A381Q7G1"/>
<protein>
    <recommendedName>
        <fullName evidence="2">PhoPQ-activated pathogenicity</fullName>
    </recommendedName>
</protein>
<dbReference type="Pfam" id="PF10142">
    <property type="entry name" value="PhoPQ_related"/>
    <property type="match status" value="1"/>
</dbReference>
<dbReference type="Gene3D" id="3.40.50.1820">
    <property type="entry name" value="alpha/beta hydrolase"/>
    <property type="match status" value="1"/>
</dbReference>
<dbReference type="InterPro" id="IPR029058">
    <property type="entry name" value="AB_hydrolase_fold"/>
</dbReference>
<reference evidence="1" key="1">
    <citation type="submission" date="2018-05" db="EMBL/GenBank/DDBJ databases">
        <authorList>
            <person name="Lanie J.A."/>
            <person name="Ng W.-L."/>
            <person name="Kazmierczak K.M."/>
            <person name="Andrzejewski T.M."/>
            <person name="Davidsen T.M."/>
            <person name="Wayne K.J."/>
            <person name="Tettelin H."/>
            <person name="Glass J.I."/>
            <person name="Rusch D."/>
            <person name="Podicherti R."/>
            <person name="Tsui H.-C.T."/>
            <person name="Winkler M.E."/>
        </authorList>
    </citation>
    <scope>NUCLEOTIDE SEQUENCE</scope>
</reference>
<dbReference type="SUPFAM" id="SSF53474">
    <property type="entry name" value="alpha/beta-Hydrolases"/>
    <property type="match status" value="1"/>
</dbReference>
<dbReference type="PANTHER" id="PTHR31497">
    <property type="entry name" value="AUTOCRINE PROLIFERATION REPRESSOR PROTEIN A"/>
    <property type="match status" value="1"/>
</dbReference>
<accession>A0A381Q7G1</accession>
<dbReference type="PIRSF" id="PIRSF014728">
    <property type="entry name" value="PqaA"/>
    <property type="match status" value="1"/>
</dbReference>